<feature type="domain" description="HTH cro/C1-type" evidence="1">
    <location>
        <begin position="10"/>
        <end position="64"/>
    </location>
</feature>
<dbReference type="SUPFAM" id="SSF47413">
    <property type="entry name" value="lambda repressor-like DNA-binding domains"/>
    <property type="match status" value="1"/>
</dbReference>
<dbReference type="InterPro" id="IPR010982">
    <property type="entry name" value="Lambda_DNA-bd_dom_sf"/>
</dbReference>
<dbReference type="RefSeq" id="WP_089121781.1">
    <property type="nucleotide sequence ID" value="NZ_BCMI01000027.1"/>
</dbReference>
<gene>
    <name evidence="2" type="primary">xre_6</name>
    <name evidence="2" type="ORF">IWT25_02190</name>
</gene>
<dbReference type="CDD" id="cd00093">
    <property type="entry name" value="HTH_XRE"/>
    <property type="match status" value="1"/>
</dbReference>
<dbReference type="PROSITE" id="PS50943">
    <property type="entry name" value="HTH_CROC1"/>
    <property type="match status" value="1"/>
</dbReference>
<dbReference type="Gene3D" id="1.10.260.40">
    <property type="entry name" value="lambda repressor-like DNA-binding domains"/>
    <property type="match status" value="1"/>
</dbReference>
<dbReference type="Proteomes" id="UP000198414">
    <property type="component" value="Unassembled WGS sequence"/>
</dbReference>
<dbReference type="Pfam" id="PF01381">
    <property type="entry name" value="HTH_3"/>
    <property type="match status" value="1"/>
</dbReference>
<dbReference type="SMART" id="SM00530">
    <property type="entry name" value="HTH_XRE"/>
    <property type="match status" value="1"/>
</dbReference>
<comment type="caution">
    <text evidence="2">The sequence shown here is derived from an EMBL/GenBank/DDBJ whole genome shotgun (WGS) entry which is preliminary data.</text>
</comment>
<proteinExistence type="predicted"/>
<dbReference type="AlphaFoldDB" id="A0A1Z5IYI6"/>
<accession>A0A1Z5IYI6</accession>
<dbReference type="GO" id="GO:0003677">
    <property type="term" value="F:DNA binding"/>
    <property type="evidence" value="ECO:0007669"/>
    <property type="project" value="InterPro"/>
</dbReference>
<name>A0A1Z5IYI6_9LACO</name>
<evidence type="ECO:0000313" key="2">
    <source>
        <dbReference type="EMBL" id="GAX06843.1"/>
    </source>
</evidence>
<evidence type="ECO:0000313" key="3">
    <source>
        <dbReference type="Proteomes" id="UP000198414"/>
    </source>
</evidence>
<organism evidence="2 3">
    <name type="scientific">Secundilactobacillus pentosiphilus</name>
    <dbReference type="NCBI Taxonomy" id="1714682"/>
    <lineage>
        <taxon>Bacteria</taxon>
        <taxon>Bacillati</taxon>
        <taxon>Bacillota</taxon>
        <taxon>Bacilli</taxon>
        <taxon>Lactobacillales</taxon>
        <taxon>Lactobacillaceae</taxon>
        <taxon>Secundilactobacillus</taxon>
    </lineage>
</organism>
<evidence type="ECO:0000259" key="1">
    <source>
        <dbReference type="PROSITE" id="PS50943"/>
    </source>
</evidence>
<reference evidence="2 3" key="1">
    <citation type="submission" date="2015-11" db="EMBL/GenBank/DDBJ databases">
        <title>Draft genome sequences of new species of the genus Lactobacillus isolated from orchardgrass silage.</title>
        <authorList>
            <person name="Tohno M."/>
            <person name="Tanizawa Y."/>
            <person name="Arita M."/>
        </authorList>
    </citation>
    <scope>NUCLEOTIDE SEQUENCE [LARGE SCALE GENOMIC DNA]</scope>
    <source>
        <strain evidence="2 3">IWT25</strain>
    </source>
</reference>
<dbReference type="EMBL" id="BCMI01000027">
    <property type="protein sequence ID" value="GAX06843.1"/>
    <property type="molecule type" value="Genomic_DNA"/>
</dbReference>
<protein>
    <submittedName>
        <fullName evidence="2">XRE family transcriptional regulator</fullName>
    </submittedName>
</protein>
<sequence>MVKTKKRLELIKLRNDHNWSRKDVAELLDIAEITVRSIENGVRNPGTKLATKFAFLYDVKVETVFPDIFLPDDDTKRIIQQNKQKIAE</sequence>
<dbReference type="InterPro" id="IPR001387">
    <property type="entry name" value="Cro/C1-type_HTH"/>
</dbReference>
<dbReference type="OrthoDB" id="6386941at2"/>